<comment type="subcellular location">
    <subcellularLocation>
        <location evidence="1">Endomembrane system</location>
        <topology evidence="1">Multi-pass membrane protein</topology>
    </subcellularLocation>
</comment>
<evidence type="ECO:0000256" key="4">
    <source>
        <dbReference type="ARBA" id="ARBA00022737"/>
    </source>
</evidence>
<dbReference type="Proteomes" id="UP000765509">
    <property type="component" value="Unassembled WGS sequence"/>
</dbReference>
<keyword evidence="9" id="KW-1185">Reference proteome</keyword>
<comment type="caution">
    <text evidence="8">The sequence shown here is derived from an EMBL/GenBank/DDBJ whole genome shotgun (WGS) entry which is preliminary data.</text>
</comment>
<evidence type="ECO:0000256" key="5">
    <source>
        <dbReference type="ARBA" id="ARBA00022989"/>
    </source>
</evidence>
<dbReference type="PANTHER" id="PTHR13131">
    <property type="entry name" value="CYSTINOSIN"/>
    <property type="match status" value="1"/>
</dbReference>
<dbReference type="NCBIfam" id="TIGR00951">
    <property type="entry name" value="2A43"/>
    <property type="match status" value="1"/>
</dbReference>
<feature type="transmembrane region" description="Helical" evidence="7">
    <location>
        <begin position="48"/>
        <end position="72"/>
    </location>
</feature>
<evidence type="ECO:0000256" key="1">
    <source>
        <dbReference type="ARBA" id="ARBA00004127"/>
    </source>
</evidence>
<evidence type="ECO:0000256" key="6">
    <source>
        <dbReference type="ARBA" id="ARBA00023136"/>
    </source>
</evidence>
<keyword evidence="4" id="KW-0677">Repeat</keyword>
<keyword evidence="6 7" id="KW-0472">Membrane</keyword>
<dbReference type="GO" id="GO:0005774">
    <property type="term" value="C:vacuolar membrane"/>
    <property type="evidence" value="ECO:0007669"/>
    <property type="project" value="TreeGrafter"/>
</dbReference>
<evidence type="ECO:0008006" key="10">
    <source>
        <dbReference type="Google" id="ProtNLM"/>
    </source>
</evidence>
<dbReference type="AlphaFoldDB" id="A0A9Q3BLF5"/>
<evidence type="ECO:0000256" key="7">
    <source>
        <dbReference type="SAM" id="Phobius"/>
    </source>
</evidence>
<dbReference type="EMBL" id="AVOT02001529">
    <property type="protein sequence ID" value="MBW0467240.1"/>
    <property type="molecule type" value="Genomic_DNA"/>
</dbReference>
<keyword evidence="5 7" id="KW-1133">Transmembrane helix</keyword>
<dbReference type="SMART" id="SM00679">
    <property type="entry name" value="CTNS"/>
    <property type="match status" value="2"/>
</dbReference>
<dbReference type="Gene3D" id="1.20.1280.290">
    <property type="match status" value="2"/>
</dbReference>
<keyword evidence="2" id="KW-0813">Transport</keyword>
<sequence length="270" mass="30682">MPSPIENFGRDLSTLIGWIYTFAWGISFYPQLVLNYKRKSVRGLSLDFLALNVVGFLCYSASTIGLLLSSTVRREYSERHKGGLPNVRFNDLVFALHALVLSLLTWLQSLHYKRDASQRVSPIVRTGIVLISFTIFCLIIWTIDSESFTSPHPFLFRWIDLVTLLSTIKVYISFAKYLPQAYLNWKRQSTVGWSIQNILLDFTGGIFSLAQMLLDAGLDNEWDSMTSNPGKLGVALLAIGFDVVFMLQHYILYPQTSLSDDQMEADRLMA</sequence>
<evidence type="ECO:0000256" key="2">
    <source>
        <dbReference type="ARBA" id="ARBA00022448"/>
    </source>
</evidence>
<organism evidence="8 9">
    <name type="scientific">Austropuccinia psidii MF-1</name>
    <dbReference type="NCBI Taxonomy" id="1389203"/>
    <lineage>
        <taxon>Eukaryota</taxon>
        <taxon>Fungi</taxon>
        <taxon>Dikarya</taxon>
        <taxon>Basidiomycota</taxon>
        <taxon>Pucciniomycotina</taxon>
        <taxon>Pucciniomycetes</taxon>
        <taxon>Pucciniales</taxon>
        <taxon>Sphaerophragmiaceae</taxon>
        <taxon>Austropuccinia</taxon>
    </lineage>
</organism>
<dbReference type="PANTHER" id="PTHR13131:SF5">
    <property type="entry name" value="CYSTINOSIN"/>
    <property type="match status" value="1"/>
</dbReference>
<gene>
    <name evidence="8" type="ORF">O181_006955</name>
</gene>
<dbReference type="GO" id="GO:0015184">
    <property type="term" value="F:L-cystine transmembrane transporter activity"/>
    <property type="evidence" value="ECO:0007669"/>
    <property type="project" value="TreeGrafter"/>
</dbReference>
<feature type="transmembrane region" description="Helical" evidence="7">
    <location>
        <begin position="195"/>
        <end position="214"/>
    </location>
</feature>
<feature type="transmembrane region" description="Helical" evidence="7">
    <location>
        <begin position="234"/>
        <end position="253"/>
    </location>
</feature>
<dbReference type="Pfam" id="PF04193">
    <property type="entry name" value="PQ-loop"/>
    <property type="match status" value="2"/>
</dbReference>
<feature type="transmembrane region" description="Helical" evidence="7">
    <location>
        <begin position="15"/>
        <end position="36"/>
    </location>
</feature>
<dbReference type="InterPro" id="IPR005282">
    <property type="entry name" value="LC_transporter"/>
</dbReference>
<evidence type="ECO:0000313" key="9">
    <source>
        <dbReference type="Proteomes" id="UP000765509"/>
    </source>
</evidence>
<proteinExistence type="predicted"/>
<dbReference type="OrthoDB" id="75720at2759"/>
<feature type="transmembrane region" description="Helical" evidence="7">
    <location>
        <begin position="155"/>
        <end position="174"/>
    </location>
</feature>
<name>A0A9Q3BLF5_9BASI</name>
<accession>A0A9Q3BLF5</accession>
<keyword evidence="3 7" id="KW-0812">Transmembrane</keyword>
<reference evidence="8" key="1">
    <citation type="submission" date="2021-03" db="EMBL/GenBank/DDBJ databases">
        <title>Draft genome sequence of rust myrtle Austropuccinia psidii MF-1, a brazilian biotype.</title>
        <authorList>
            <person name="Quecine M.C."/>
            <person name="Pachon D.M.R."/>
            <person name="Bonatelli M.L."/>
            <person name="Correr F.H."/>
            <person name="Franceschini L.M."/>
            <person name="Leite T.F."/>
            <person name="Margarido G.R.A."/>
            <person name="Almeida C.A."/>
            <person name="Ferrarezi J.A."/>
            <person name="Labate C.A."/>
        </authorList>
    </citation>
    <scope>NUCLEOTIDE SEQUENCE</scope>
    <source>
        <strain evidence="8">MF-1</strain>
    </source>
</reference>
<evidence type="ECO:0000313" key="8">
    <source>
        <dbReference type="EMBL" id="MBW0467240.1"/>
    </source>
</evidence>
<dbReference type="GO" id="GO:0000324">
    <property type="term" value="C:fungal-type vacuole"/>
    <property type="evidence" value="ECO:0007669"/>
    <property type="project" value="TreeGrafter"/>
</dbReference>
<dbReference type="GO" id="GO:0012505">
    <property type="term" value="C:endomembrane system"/>
    <property type="evidence" value="ECO:0007669"/>
    <property type="project" value="UniProtKB-SubCell"/>
</dbReference>
<feature type="transmembrane region" description="Helical" evidence="7">
    <location>
        <begin position="122"/>
        <end position="143"/>
    </location>
</feature>
<protein>
    <recommendedName>
        <fullName evidence="10">Cystinosin</fullName>
    </recommendedName>
</protein>
<dbReference type="InterPro" id="IPR006603">
    <property type="entry name" value="PQ-loop_rpt"/>
</dbReference>
<evidence type="ECO:0000256" key="3">
    <source>
        <dbReference type="ARBA" id="ARBA00022692"/>
    </source>
</evidence>